<accession>A0A841M925</accession>
<dbReference type="EMBL" id="JACIIU010000051">
    <property type="protein sequence ID" value="MBB6262628.1"/>
    <property type="molecule type" value="Genomic_DNA"/>
</dbReference>
<protein>
    <submittedName>
        <fullName evidence="1">Uncharacterized protein</fullName>
    </submittedName>
</protein>
<proteinExistence type="predicted"/>
<dbReference type="AlphaFoldDB" id="A0A841M925"/>
<reference evidence="1 2" key="1">
    <citation type="submission" date="2020-08" db="EMBL/GenBank/DDBJ databases">
        <title>Genomic Encyclopedia of Type Strains, Phase IV (KMG-IV): sequencing the most valuable type-strain genomes for metagenomic binning, comparative biology and taxonomic classification.</title>
        <authorList>
            <person name="Goeker M."/>
        </authorList>
    </citation>
    <scope>NUCLEOTIDE SEQUENCE [LARGE SCALE GENOMIC DNA]</scope>
    <source>
        <strain evidence="1 2">DSM 22336</strain>
    </source>
</reference>
<comment type="caution">
    <text evidence="1">The sequence shown here is derived from an EMBL/GenBank/DDBJ whole genome shotgun (WGS) entry which is preliminary data.</text>
</comment>
<organism evidence="1 2">
    <name type="scientific">Paenochrobactrum gallinarii</name>
    <dbReference type="NCBI Taxonomy" id="643673"/>
    <lineage>
        <taxon>Bacteria</taxon>
        <taxon>Pseudomonadati</taxon>
        <taxon>Pseudomonadota</taxon>
        <taxon>Alphaproteobacteria</taxon>
        <taxon>Hyphomicrobiales</taxon>
        <taxon>Brucellaceae</taxon>
        <taxon>Paenochrobactrum</taxon>
    </lineage>
</organism>
<dbReference type="Proteomes" id="UP000555393">
    <property type="component" value="Unassembled WGS sequence"/>
</dbReference>
<keyword evidence="2" id="KW-1185">Reference proteome</keyword>
<evidence type="ECO:0000313" key="1">
    <source>
        <dbReference type="EMBL" id="MBB6262628.1"/>
    </source>
</evidence>
<name>A0A841M925_9HYPH</name>
<sequence>MTENQTSFSPVMTHASVIHNLSVMEKPNEINSYDAYDTYDACFDPQFERVCRR</sequence>
<gene>
    <name evidence="1" type="ORF">FHS77_003210</name>
</gene>
<evidence type="ECO:0000313" key="2">
    <source>
        <dbReference type="Proteomes" id="UP000555393"/>
    </source>
</evidence>